<accession>A0A6I5N8Y6</accession>
<name>A0A6I5N8Y6_9BIFI</name>
<keyword evidence="1" id="KW-1133">Transmembrane helix</keyword>
<reference evidence="2 3" key="1">
    <citation type="submission" date="2019-09" db="EMBL/GenBank/DDBJ databases">
        <title>Phylogenetic characterization of a novel taxon of the genus Bifidobacterium: Bifidobacterium choloepi sp. nov.</title>
        <authorList>
            <person name="Modesto M."/>
            <person name="Satti M."/>
        </authorList>
    </citation>
    <scope>NUCLEOTIDE SEQUENCE [LARGE SCALE GENOMIC DNA]</scope>
    <source>
        <strain evidence="2 3">BRDM6</strain>
    </source>
</reference>
<protein>
    <submittedName>
        <fullName evidence="2">Uncharacterized protein</fullName>
    </submittedName>
</protein>
<feature type="transmembrane region" description="Helical" evidence="1">
    <location>
        <begin position="12"/>
        <end position="36"/>
    </location>
</feature>
<sequence>MTQKHERIGRIVRLVCSCLFLFVLFFLMEASCFWIPPWDWDVLSVVVERYAVGIPALHSAPVIAFFMGLWYAWNAHWRMAFFPRLAAVAGGCALNLVLYARDVIELYGWFDSITMLAVAPPFAFLVGGVLMRIGSYVSTRLRARTRRGPESGTRDSHASGAR</sequence>
<keyword evidence="3" id="KW-1185">Reference proteome</keyword>
<feature type="transmembrane region" description="Helical" evidence="1">
    <location>
        <begin position="113"/>
        <end position="137"/>
    </location>
</feature>
<dbReference type="Proteomes" id="UP000469292">
    <property type="component" value="Unassembled WGS sequence"/>
</dbReference>
<evidence type="ECO:0000313" key="2">
    <source>
        <dbReference type="EMBL" id="NEG70281.1"/>
    </source>
</evidence>
<gene>
    <name evidence="2" type="ORF">F6S87_06690</name>
</gene>
<dbReference type="AlphaFoldDB" id="A0A6I5N8Y6"/>
<dbReference type="RefSeq" id="WP_163227890.1">
    <property type="nucleotide sequence ID" value="NZ_VYSG01000003.1"/>
</dbReference>
<dbReference type="EMBL" id="VYSG01000003">
    <property type="protein sequence ID" value="NEG70281.1"/>
    <property type="molecule type" value="Genomic_DNA"/>
</dbReference>
<keyword evidence="1" id="KW-0472">Membrane</keyword>
<evidence type="ECO:0000256" key="1">
    <source>
        <dbReference type="SAM" id="Phobius"/>
    </source>
</evidence>
<evidence type="ECO:0000313" key="3">
    <source>
        <dbReference type="Proteomes" id="UP000469292"/>
    </source>
</evidence>
<comment type="caution">
    <text evidence="2">The sequence shown here is derived from an EMBL/GenBank/DDBJ whole genome shotgun (WGS) entry which is preliminary data.</text>
</comment>
<feature type="transmembrane region" description="Helical" evidence="1">
    <location>
        <begin position="85"/>
        <end position="101"/>
    </location>
</feature>
<keyword evidence="1" id="KW-0812">Transmembrane</keyword>
<organism evidence="2 3">
    <name type="scientific">Bifidobacterium choloepi</name>
    <dbReference type="NCBI Taxonomy" id="2614131"/>
    <lineage>
        <taxon>Bacteria</taxon>
        <taxon>Bacillati</taxon>
        <taxon>Actinomycetota</taxon>
        <taxon>Actinomycetes</taxon>
        <taxon>Bifidobacteriales</taxon>
        <taxon>Bifidobacteriaceae</taxon>
        <taxon>Bifidobacterium</taxon>
    </lineage>
</organism>
<feature type="transmembrane region" description="Helical" evidence="1">
    <location>
        <begin position="56"/>
        <end position="73"/>
    </location>
</feature>
<proteinExistence type="predicted"/>